<comment type="caution">
    <text evidence="1">The sequence shown here is derived from an EMBL/GenBank/DDBJ whole genome shotgun (WGS) entry which is preliminary data.</text>
</comment>
<accession>A0ACC1J2C1</accession>
<protein>
    <submittedName>
        <fullName evidence="1">Uncharacterized protein</fullName>
    </submittedName>
</protein>
<proteinExistence type="predicted"/>
<gene>
    <name evidence="1" type="ORF">FBU59_005621</name>
</gene>
<evidence type="ECO:0000313" key="1">
    <source>
        <dbReference type="EMBL" id="KAJ1934683.1"/>
    </source>
</evidence>
<dbReference type="EMBL" id="JANBPW010004541">
    <property type="protein sequence ID" value="KAJ1934683.1"/>
    <property type="molecule type" value="Genomic_DNA"/>
</dbReference>
<sequence>MAARRYLSRTLNRQIALAALGSQAMEDIAAGAAMALEHIAELFSANESSEQLQAALAGPLFARFQDELGRLSHDNVQLVLEVKRVNSSEIRSIRTQIGSAIGTIDQSKASGLRAGLARQAVRTNELLGVVHTQEAEEADRSFKDLVSALGGGEPVRIRVDVEVNTDMRYRLIGGRCGQSTTIVDDDATRNTMVTLESSVIDGTSPLEWRVADLDYLLSSEQRIRQAFSEASGI</sequence>
<reference evidence="1" key="1">
    <citation type="submission" date="2022-07" db="EMBL/GenBank/DDBJ databases">
        <title>Phylogenomic reconstructions and comparative analyses of Kickxellomycotina fungi.</title>
        <authorList>
            <person name="Reynolds N.K."/>
            <person name="Stajich J.E."/>
            <person name="Barry K."/>
            <person name="Grigoriev I.V."/>
            <person name="Crous P."/>
            <person name="Smith M.E."/>
        </authorList>
    </citation>
    <scope>NUCLEOTIDE SEQUENCE</scope>
    <source>
        <strain evidence="1">NRRL 5244</strain>
    </source>
</reference>
<name>A0ACC1J2C1_9FUNG</name>
<dbReference type="Proteomes" id="UP001150603">
    <property type="component" value="Unassembled WGS sequence"/>
</dbReference>
<evidence type="ECO:0000313" key="2">
    <source>
        <dbReference type="Proteomes" id="UP001150603"/>
    </source>
</evidence>
<organism evidence="1 2">
    <name type="scientific">Linderina macrospora</name>
    <dbReference type="NCBI Taxonomy" id="4868"/>
    <lineage>
        <taxon>Eukaryota</taxon>
        <taxon>Fungi</taxon>
        <taxon>Fungi incertae sedis</taxon>
        <taxon>Zoopagomycota</taxon>
        <taxon>Kickxellomycotina</taxon>
        <taxon>Kickxellomycetes</taxon>
        <taxon>Kickxellales</taxon>
        <taxon>Kickxellaceae</taxon>
        <taxon>Linderina</taxon>
    </lineage>
</organism>
<keyword evidence="2" id="KW-1185">Reference proteome</keyword>